<feature type="transmembrane region" description="Helical" evidence="2">
    <location>
        <begin position="149"/>
        <end position="169"/>
    </location>
</feature>
<sequence>MTWWQDRIVEAGKEPVALCLVAFIATFLLTRLVTRTIRSGRGPFRNNVSSTGLHIHHAVPGLFLLLAGALTSLASYDSTSLNIAGLCVGAGASLVLDEFALILHLRDVYWARQGRASVQAVALAGMVMGLTLLGFTPENVDELTDRNAPVRWATVAILLTSFVCCLICAAKGKYRLVVLAAIVPIVAYVGAVRLARPGSPWYRRYPEGSRKQVRARGRAGGFDRHIAHGLTWFGDLVAGAPSREDAAAESAERAAVLVAPSQEEDDPVRSGHGSRSSS</sequence>
<protein>
    <submittedName>
        <fullName evidence="3">Multisubunit Na+/H+ antiporter MnhE subunit</fullName>
    </submittedName>
</protein>
<comment type="caution">
    <text evidence="3">The sequence shown here is derived from an EMBL/GenBank/DDBJ whole genome shotgun (WGS) entry which is preliminary data.</text>
</comment>
<feature type="transmembrane region" description="Helical" evidence="2">
    <location>
        <begin position="117"/>
        <end position="137"/>
    </location>
</feature>
<keyword evidence="2" id="KW-0472">Membrane</keyword>
<evidence type="ECO:0000256" key="2">
    <source>
        <dbReference type="SAM" id="Phobius"/>
    </source>
</evidence>
<organism evidence="3 4">
    <name type="scientific">Allobranchiibius huperziae</name>
    <dbReference type="NCBI Taxonomy" id="1874116"/>
    <lineage>
        <taxon>Bacteria</taxon>
        <taxon>Bacillati</taxon>
        <taxon>Actinomycetota</taxon>
        <taxon>Actinomycetes</taxon>
        <taxon>Micrococcales</taxon>
        <taxon>Dermacoccaceae</taxon>
        <taxon>Allobranchiibius</taxon>
    </lineage>
</organism>
<keyword evidence="2" id="KW-0812">Transmembrane</keyword>
<dbReference type="RefSeq" id="WP_179482770.1">
    <property type="nucleotide sequence ID" value="NZ_JACCFW010000001.1"/>
</dbReference>
<keyword evidence="4" id="KW-1185">Reference proteome</keyword>
<name>A0A853DEC7_9MICO</name>
<evidence type="ECO:0000256" key="1">
    <source>
        <dbReference type="SAM" id="MobiDB-lite"/>
    </source>
</evidence>
<feature type="region of interest" description="Disordered" evidence="1">
    <location>
        <begin position="258"/>
        <end position="278"/>
    </location>
</feature>
<gene>
    <name evidence="3" type="ORF">HNR15_002775</name>
</gene>
<feature type="transmembrane region" description="Helical" evidence="2">
    <location>
        <begin position="82"/>
        <end position="105"/>
    </location>
</feature>
<feature type="transmembrane region" description="Helical" evidence="2">
    <location>
        <begin position="15"/>
        <end position="34"/>
    </location>
</feature>
<dbReference type="Proteomes" id="UP000571817">
    <property type="component" value="Unassembled WGS sequence"/>
</dbReference>
<feature type="transmembrane region" description="Helical" evidence="2">
    <location>
        <begin position="176"/>
        <end position="195"/>
    </location>
</feature>
<dbReference type="EMBL" id="JACCFW010000001">
    <property type="protein sequence ID" value="NYJ75812.1"/>
    <property type="molecule type" value="Genomic_DNA"/>
</dbReference>
<reference evidence="3 4" key="1">
    <citation type="submission" date="2020-07" db="EMBL/GenBank/DDBJ databases">
        <title>Sequencing the genomes of 1000 actinobacteria strains.</title>
        <authorList>
            <person name="Klenk H.-P."/>
        </authorList>
    </citation>
    <scope>NUCLEOTIDE SEQUENCE [LARGE SCALE GENOMIC DNA]</scope>
    <source>
        <strain evidence="3 4">DSM 29531</strain>
    </source>
</reference>
<accession>A0A853DEC7</accession>
<keyword evidence="2" id="KW-1133">Transmembrane helix</keyword>
<evidence type="ECO:0000313" key="4">
    <source>
        <dbReference type="Proteomes" id="UP000571817"/>
    </source>
</evidence>
<proteinExistence type="predicted"/>
<evidence type="ECO:0000313" key="3">
    <source>
        <dbReference type="EMBL" id="NYJ75812.1"/>
    </source>
</evidence>
<feature type="transmembrane region" description="Helical" evidence="2">
    <location>
        <begin position="55"/>
        <end position="76"/>
    </location>
</feature>
<dbReference type="AlphaFoldDB" id="A0A853DEC7"/>